<gene>
    <name evidence="2" type="primary">TBLA0B08770</name>
    <name evidence="2" type="ORF">TBLA_0B08770</name>
</gene>
<feature type="transmembrane region" description="Helical" evidence="1">
    <location>
        <begin position="36"/>
        <end position="54"/>
    </location>
</feature>
<dbReference type="KEGG" id="tbl:TBLA_0B08770"/>
<protein>
    <submittedName>
        <fullName evidence="2">Uncharacterized protein</fullName>
    </submittedName>
</protein>
<reference evidence="2 3" key="1">
    <citation type="journal article" date="2011" name="Proc. Natl. Acad. Sci. U.S.A.">
        <title>Evolutionary erosion of yeast sex chromosomes by mating-type switching accidents.</title>
        <authorList>
            <person name="Gordon J.L."/>
            <person name="Armisen D."/>
            <person name="Proux-Wera E."/>
            <person name="Oheigeartaigh S.S."/>
            <person name="Byrne K.P."/>
            <person name="Wolfe K.H."/>
        </authorList>
    </citation>
    <scope>NUCLEOTIDE SEQUENCE [LARGE SCALE GENOMIC DNA]</scope>
    <source>
        <strain evidence="3">ATCC 34711 / CBS 6284 / DSM 70876 / NBRC 10599 / NRRL Y-10934 / UCD 77-7</strain>
    </source>
</reference>
<dbReference type="RefSeq" id="XP_004179212.1">
    <property type="nucleotide sequence ID" value="XM_004179164.1"/>
</dbReference>
<sequence>MMEKYLELEEKLILKLSDTWYIRNFIYSENKLSGRITLYLLILGIIAFINELYINIEMIFISKSTYEELDKGFIDHSSKLHKLLNSEEYHSREYYDDKQGIIIEEFEERSKFFAKPIGISHLSVECQLKDKNGVELLNKPIKYYIEFLQQEYEEDLEKMGLKLEFGCTLNFLRQQLYHLFKDSDIYEEFFSGDGAKNFSISKSLEIRNRGDEVLDNHLDGVQLCFLKIHDGDTIKCDFLYTKT</sequence>
<keyword evidence="1" id="KW-0812">Transmembrane</keyword>
<keyword evidence="1" id="KW-0472">Membrane</keyword>
<accession>I2GZZ1</accession>
<dbReference type="GO" id="GO:0007005">
    <property type="term" value="P:mitochondrion organization"/>
    <property type="evidence" value="ECO:0007669"/>
    <property type="project" value="EnsemblFungi"/>
</dbReference>
<keyword evidence="3" id="KW-1185">Reference proteome</keyword>
<dbReference type="GO" id="GO:0006879">
    <property type="term" value="P:intracellular iron ion homeostasis"/>
    <property type="evidence" value="ECO:0007669"/>
    <property type="project" value="EnsemblFungi"/>
</dbReference>
<name>I2GZZ1_HENB6</name>
<dbReference type="HOGENOM" id="CLU_101860_0_0_1"/>
<dbReference type="OrthoDB" id="4041975at2759"/>
<evidence type="ECO:0000313" key="3">
    <source>
        <dbReference type="Proteomes" id="UP000002866"/>
    </source>
</evidence>
<dbReference type="InParanoid" id="I2GZZ1"/>
<dbReference type="eggNOG" id="ENOG502QRC6">
    <property type="taxonomic scope" value="Eukaryota"/>
</dbReference>
<dbReference type="FunCoup" id="I2GZZ1">
    <property type="interactions" value="70"/>
</dbReference>
<evidence type="ECO:0000256" key="1">
    <source>
        <dbReference type="SAM" id="Phobius"/>
    </source>
</evidence>
<dbReference type="AlphaFoldDB" id="I2GZZ1"/>
<dbReference type="OMA" id="FEDRDKF"/>
<dbReference type="EMBL" id="HE806317">
    <property type="protein sequence ID" value="CCH59693.1"/>
    <property type="molecule type" value="Genomic_DNA"/>
</dbReference>
<dbReference type="GO" id="GO:0006696">
    <property type="term" value="P:ergosterol biosynthetic process"/>
    <property type="evidence" value="ECO:0007669"/>
    <property type="project" value="EnsemblFungi"/>
</dbReference>
<dbReference type="GeneID" id="14493922"/>
<proteinExistence type="predicted"/>
<dbReference type="Proteomes" id="UP000002866">
    <property type="component" value="Chromosome 2"/>
</dbReference>
<organism evidence="2 3">
    <name type="scientific">Henningerozyma blattae (strain ATCC 34711 / CBS 6284 / DSM 70876 / NBRC 10599 / NRRL Y-10934 / UCD 77-7)</name>
    <name type="common">Yeast</name>
    <name type="synonym">Tetrapisispora blattae</name>
    <dbReference type="NCBI Taxonomy" id="1071380"/>
    <lineage>
        <taxon>Eukaryota</taxon>
        <taxon>Fungi</taxon>
        <taxon>Dikarya</taxon>
        <taxon>Ascomycota</taxon>
        <taxon>Saccharomycotina</taxon>
        <taxon>Saccharomycetes</taxon>
        <taxon>Saccharomycetales</taxon>
        <taxon>Saccharomycetaceae</taxon>
        <taxon>Henningerozyma</taxon>
    </lineage>
</organism>
<evidence type="ECO:0000313" key="2">
    <source>
        <dbReference type="EMBL" id="CCH59693.1"/>
    </source>
</evidence>
<keyword evidence="1" id="KW-1133">Transmembrane helix</keyword>